<feature type="non-terminal residue" evidence="8">
    <location>
        <position position="1"/>
    </location>
</feature>
<comment type="caution">
    <text evidence="8">The sequence shown here is derived from an EMBL/GenBank/DDBJ whole genome shotgun (WGS) entry which is preliminary data.</text>
</comment>
<name>A0A7L2BWW2_9PASS</name>
<evidence type="ECO:0000256" key="6">
    <source>
        <dbReference type="ARBA" id="ARBA00022918"/>
    </source>
</evidence>
<dbReference type="GO" id="GO:0003964">
    <property type="term" value="F:RNA-directed DNA polymerase activity"/>
    <property type="evidence" value="ECO:0007669"/>
    <property type="project" value="UniProtKB-KW"/>
</dbReference>
<sequence>VKDKIQQMPPWQYLGRHIRSQRAQPQQLQIQNKMFTLHEAQKLLGTTDWVKPLLPITNSDLTPLFALFKGESDLSSPRHLNHQVQLALQKVADAVAHRQASQWVPDFPFLLILLNPSQQPHALLFQTLITECIFLPHQLTKTIVTQHEMFAQLIIKAQQRLQMLAGCDFEQICIRITTVYLQWLLQMSGPFQIALADFSGQITLHSPPHKLFTSNFNIVLKPKRSETPLQALTVFTRGS</sequence>
<keyword evidence="5" id="KW-0378">Hydrolase</keyword>
<evidence type="ECO:0000313" key="9">
    <source>
        <dbReference type="Proteomes" id="UP000571582"/>
    </source>
</evidence>
<keyword evidence="3" id="KW-0540">Nuclease</keyword>
<dbReference type="Proteomes" id="UP000571582">
    <property type="component" value="Unassembled WGS sequence"/>
</dbReference>
<reference evidence="8 9" key="1">
    <citation type="submission" date="2019-09" db="EMBL/GenBank/DDBJ databases">
        <title>Bird 10,000 Genomes (B10K) Project - Family phase.</title>
        <authorList>
            <person name="Zhang G."/>
        </authorList>
    </citation>
    <scope>NUCLEOTIDE SEQUENCE [LARGE SCALE GENOMIC DNA]</scope>
    <source>
        <strain evidence="8">B10K-DU-001-15</strain>
        <tissue evidence="8">Muscle</tissue>
    </source>
</reference>
<keyword evidence="6" id="KW-0695">RNA-directed DNA polymerase</keyword>
<dbReference type="EMBL" id="VWYE01015432">
    <property type="protein sequence ID" value="NXQ30257.1"/>
    <property type="molecule type" value="Genomic_DNA"/>
</dbReference>
<dbReference type="SUPFAM" id="SSF56672">
    <property type="entry name" value="DNA/RNA polymerases"/>
    <property type="match status" value="1"/>
</dbReference>
<dbReference type="InterPro" id="IPR010661">
    <property type="entry name" value="RVT_thumb"/>
</dbReference>
<feature type="non-terminal residue" evidence="8">
    <location>
        <position position="239"/>
    </location>
</feature>
<keyword evidence="9" id="KW-1185">Reference proteome</keyword>
<evidence type="ECO:0000256" key="3">
    <source>
        <dbReference type="ARBA" id="ARBA00022722"/>
    </source>
</evidence>
<keyword evidence="2" id="KW-0548">Nucleotidyltransferase</keyword>
<keyword evidence="4" id="KW-0255">Endonuclease</keyword>
<evidence type="ECO:0000256" key="2">
    <source>
        <dbReference type="ARBA" id="ARBA00022695"/>
    </source>
</evidence>
<gene>
    <name evidence="8" type="primary">Ervk11_2</name>
    <name evidence="8" type="ORF">ALACHE_R02062</name>
</gene>
<dbReference type="InterPro" id="IPR043128">
    <property type="entry name" value="Rev_trsase/Diguanyl_cyclase"/>
</dbReference>
<dbReference type="GO" id="GO:0035613">
    <property type="term" value="F:RNA stem-loop binding"/>
    <property type="evidence" value="ECO:0007669"/>
    <property type="project" value="TreeGrafter"/>
</dbReference>
<dbReference type="GO" id="GO:0004519">
    <property type="term" value="F:endonuclease activity"/>
    <property type="evidence" value="ECO:0007669"/>
    <property type="project" value="UniProtKB-KW"/>
</dbReference>
<organism evidence="8 9">
    <name type="scientific">Alaudala cheleensis</name>
    <name type="common">Asian short-toed lark</name>
    <dbReference type="NCBI Taxonomy" id="670337"/>
    <lineage>
        <taxon>Eukaryota</taxon>
        <taxon>Metazoa</taxon>
        <taxon>Chordata</taxon>
        <taxon>Craniata</taxon>
        <taxon>Vertebrata</taxon>
        <taxon>Euteleostomi</taxon>
        <taxon>Archelosauria</taxon>
        <taxon>Archosauria</taxon>
        <taxon>Dinosauria</taxon>
        <taxon>Saurischia</taxon>
        <taxon>Theropoda</taxon>
        <taxon>Coelurosauria</taxon>
        <taxon>Aves</taxon>
        <taxon>Neognathae</taxon>
        <taxon>Neoaves</taxon>
        <taxon>Telluraves</taxon>
        <taxon>Australaves</taxon>
        <taxon>Passeriformes</taxon>
        <taxon>Sylvioidea</taxon>
        <taxon>Alaudidae</taxon>
        <taxon>Alaudala</taxon>
    </lineage>
</organism>
<dbReference type="AlphaFoldDB" id="A0A7L2BWW2"/>
<accession>A0A7L2BWW2</accession>
<protein>
    <submittedName>
        <fullName evidence="8">POK11 protein</fullName>
    </submittedName>
</protein>
<dbReference type="GO" id="GO:0016787">
    <property type="term" value="F:hydrolase activity"/>
    <property type="evidence" value="ECO:0007669"/>
    <property type="project" value="UniProtKB-KW"/>
</dbReference>
<dbReference type="PANTHER" id="PTHR41694">
    <property type="entry name" value="ENDOGENOUS RETROVIRUS GROUP K MEMBER POL PROTEIN"/>
    <property type="match status" value="1"/>
</dbReference>
<proteinExistence type="predicted"/>
<evidence type="ECO:0000256" key="1">
    <source>
        <dbReference type="ARBA" id="ARBA00022679"/>
    </source>
</evidence>
<dbReference type="Pfam" id="PF06817">
    <property type="entry name" value="RVT_thumb"/>
    <property type="match status" value="1"/>
</dbReference>
<keyword evidence="1" id="KW-0808">Transferase</keyword>
<dbReference type="InterPro" id="IPR043502">
    <property type="entry name" value="DNA/RNA_pol_sf"/>
</dbReference>
<evidence type="ECO:0000256" key="5">
    <source>
        <dbReference type="ARBA" id="ARBA00022801"/>
    </source>
</evidence>
<evidence type="ECO:0000313" key="8">
    <source>
        <dbReference type="EMBL" id="NXQ30257.1"/>
    </source>
</evidence>
<evidence type="ECO:0000259" key="7">
    <source>
        <dbReference type="Pfam" id="PF06817"/>
    </source>
</evidence>
<evidence type="ECO:0000256" key="4">
    <source>
        <dbReference type="ARBA" id="ARBA00022759"/>
    </source>
</evidence>
<feature type="domain" description="Reverse transcriptase thumb" evidence="7">
    <location>
        <begin position="25"/>
        <end position="89"/>
    </location>
</feature>
<dbReference type="Gene3D" id="3.30.70.270">
    <property type="match status" value="1"/>
</dbReference>
<dbReference type="PANTHER" id="PTHR41694:SF3">
    <property type="entry name" value="RNA-DIRECTED DNA POLYMERASE-RELATED"/>
    <property type="match status" value="1"/>
</dbReference>